<evidence type="ECO:0000256" key="2">
    <source>
        <dbReference type="ARBA" id="ARBA00022475"/>
    </source>
</evidence>
<keyword evidence="2" id="KW-1003">Cell membrane</keyword>
<dbReference type="Proteomes" id="UP000784880">
    <property type="component" value="Unassembled WGS sequence"/>
</dbReference>
<reference evidence="9 10" key="1">
    <citation type="submission" date="2021-06" db="EMBL/GenBank/DDBJ databases">
        <title>Bacillus sp. RD4P76, an endophyte from a halophyte.</title>
        <authorList>
            <person name="Sun J.-Q."/>
        </authorList>
    </citation>
    <scope>NUCLEOTIDE SEQUENCE [LARGE SCALE GENOMIC DNA]</scope>
    <source>
        <strain evidence="9 10">CGMCC 1.15917</strain>
    </source>
</reference>
<dbReference type="RefSeq" id="WP_217065256.1">
    <property type="nucleotide sequence ID" value="NZ_JAHQCS010000069.1"/>
</dbReference>
<comment type="similarity">
    <text evidence="6">Belongs to the exbB/tolQ family.</text>
</comment>
<feature type="transmembrane region" description="Helical" evidence="7">
    <location>
        <begin position="26"/>
        <end position="46"/>
    </location>
</feature>
<organism evidence="9 10">
    <name type="scientific">Evansella tamaricis</name>
    <dbReference type="NCBI Taxonomy" id="2069301"/>
    <lineage>
        <taxon>Bacteria</taxon>
        <taxon>Bacillati</taxon>
        <taxon>Bacillota</taxon>
        <taxon>Bacilli</taxon>
        <taxon>Bacillales</taxon>
        <taxon>Bacillaceae</taxon>
        <taxon>Evansella</taxon>
    </lineage>
</organism>
<evidence type="ECO:0000256" key="1">
    <source>
        <dbReference type="ARBA" id="ARBA00004651"/>
    </source>
</evidence>
<keyword evidence="6" id="KW-0653">Protein transport</keyword>
<feature type="transmembrane region" description="Helical" evidence="7">
    <location>
        <begin position="116"/>
        <end position="136"/>
    </location>
</feature>
<evidence type="ECO:0000256" key="6">
    <source>
        <dbReference type="RuleBase" id="RU004057"/>
    </source>
</evidence>
<evidence type="ECO:0000256" key="4">
    <source>
        <dbReference type="ARBA" id="ARBA00022989"/>
    </source>
</evidence>
<keyword evidence="10" id="KW-1185">Reference proteome</keyword>
<keyword evidence="4 7" id="KW-1133">Transmembrane helix</keyword>
<sequence>MVEAILGLFISEQQVQSILANPLIEFIFLVLFVTFVVTFLVHFILYSKLRRIGHHLSTSKSLEIDPVNRFKTEFDEKKAQESVKAETFVQQKFSDWRVLHIPVVSLIKMIQMTISVFILVGVLGTFIGLAMSLGSIDATGEQLVENVAAVLAGLDVAFYTSIVGMGLSLLMTVITRVWNTEYLLTDIMLKTESQLGEDEQDAMTQLIDVSRTINTSIVQLRESNQESLQNIEQSFQGFQEYTVGLQKSAEDLAKFNDGLSSNLKDFTVLFTKMKEVTSGFDQGVTTLNKNFDQLFSYFNKSDKRNERMASAFHETYKKMEELSKSQGEILANFEGSMEEWRDYLSTMVNEQEAAHGSFERMISQSDNLVKLMKENNRQFKGIFGDDVSSKLSGINSYLKELRNDFDKMGNSIVQLPDALETINMAQGEYHSLFTGRLEEMKQFNRDFNQHLKSHSTESAAFERHLNDASKTYEQIAMKNNQMLNEINRTIAQITDSFHQRENQMEASVGILKDTLSRYVSTLEGTLGDKLDKVGRSLGDYVVDMNDAIKKEFKQISDITEDHQQRSTRQTQQAIQDLGQEFQNLNRLLQSFMQEAVRQTHRVRVGSND</sequence>
<comment type="subcellular location">
    <subcellularLocation>
        <location evidence="1">Cell membrane</location>
        <topology evidence="1">Multi-pass membrane protein</topology>
    </subcellularLocation>
    <subcellularLocation>
        <location evidence="6">Membrane</location>
        <topology evidence="6">Multi-pass membrane protein</topology>
    </subcellularLocation>
</comment>
<dbReference type="EMBL" id="JAHQCS010000069">
    <property type="protein sequence ID" value="MBU9711375.1"/>
    <property type="molecule type" value="Genomic_DNA"/>
</dbReference>
<keyword evidence="6" id="KW-0813">Transport</keyword>
<evidence type="ECO:0000256" key="3">
    <source>
        <dbReference type="ARBA" id="ARBA00022692"/>
    </source>
</evidence>
<evidence type="ECO:0000259" key="8">
    <source>
        <dbReference type="Pfam" id="PF01618"/>
    </source>
</evidence>
<dbReference type="InterPro" id="IPR002898">
    <property type="entry name" value="MotA_ExbB_proton_chnl"/>
</dbReference>
<evidence type="ECO:0000256" key="5">
    <source>
        <dbReference type="ARBA" id="ARBA00023136"/>
    </source>
</evidence>
<name>A0ABS6JD79_9BACI</name>
<comment type="caution">
    <text evidence="9">The sequence shown here is derived from an EMBL/GenBank/DDBJ whole genome shotgun (WGS) entry which is preliminary data.</text>
</comment>
<proteinExistence type="inferred from homology"/>
<feature type="transmembrane region" description="Helical" evidence="7">
    <location>
        <begin position="156"/>
        <end position="178"/>
    </location>
</feature>
<evidence type="ECO:0000256" key="7">
    <source>
        <dbReference type="SAM" id="Phobius"/>
    </source>
</evidence>
<protein>
    <submittedName>
        <fullName evidence="9">MotA/TolQ/ExbB proton channel family protein</fullName>
    </submittedName>
</protein>
<feature type="domain" description="MotA/TolQ/ExbB proton channel" evidence="8">
    <location>
        <begin position="107"/>
        <end position="177"/>
    </location>
</feature>
<accession>A0ABS6JD79</accession>
<keyword evidence="5 7" id="KW-0472">Membrane</keyword>
<evidence type="ECO:0000313" key="9">
    <source>
        <dbReference type="EMBL" id="MBU9711375.1"/>
    </source>
</evidence>
<keyword evidence="3 7" id="KW-0812">Transmembrane</keyword>
<evidence type="ECO:0000313" key="10">
    <source>
        <dbReference type="Proteomes" id="UP000784880"/>
    </source>
</evidence>
<gene>
    <name evidence="9" type="ORF">KS419_06490</name>
</gene>
<dbReference type="Pfam" id="PF01618">
    <property type="entry name" value="MotA_ExbB"/>
    <property type="match status" value="1"/>
</dbReference>